<feature type="domain" description="N-acetyltransferase" evidence="1">
    <location>
        <begin position="162"/>
        <end position="312"/>
    </location>
</feature>
<comment type="caution">
    <text evidence="2">The sequence shown here is derived from an EMBL/GenBank/DDBJ whole genome shotgun (WGS) entry which is preliminary data.</text>
</comment>
<reference evidence="2" key="1">
    <citation type="journal article" date="2020" name="mSystems">
        <title>Genome- and Community-Level Interaction Insights into Carbon Utilization and Element Cycling Functions of Hydrothermarchaeota in Hydrothermal Sediment.</title>
        <authorList>
            <person name="Zhou Z."/>
            <person name="Liu Y."/>
            <person name="Xu W."/>
            <person name="Pan J."/>
            <person name="Luo Z.H."/>
            <person name="Li M."/>
        </authorList>
    </citation>
    <scope>NUCLEOTIDE SEQUENCE [LARGE SCALE GENOMIC DNA]</scope>
    <source>
        <strain evidence="2">SpSt-780</strain>
    </source>
</reference>
<evidence type="ECO:0000313" key="2">
    <source>
        <dbReference type="EMBL" id="HGW92210.1"/>
    </source>
</evidence>
<dbReference type="InterPro" id="IPR000182">
    <property type="entry name" value="GNAT_dom"/>
</dbReference>
<keyword evidence="2" id="KW-0808">Transferase</keyword>
<dbReference type="SUPFAM" id="SSF55729">
    <property type="entry name" value="Acyl-CoA N-acyltransferases (Nat)"/>
    <property type="match status" value="1"/>
</dbReference>
<dbReference type="InterPro" id="IPR016181">
    <property type="entry name" value="Acyl_CoA_acyltransferase"/>
</dbReference>
<sequence length="312" mass="37825">MYYYNCPFLDEEEFKIVETYRKKGYKIKCFSQNDEYLVAFIRDFKGKKIGGIGFLRNSPLDEKDFYVILDKAEEWFKKNHINKYYIPINFNTWYSYRIMSKYFQNRFFEGEMNYSRRYNKYFKKAGMKVAQRYYSFIVRNPKKVFEYTYPAFRKIENEGIKIEEIEINEENLKKVYDISCVAFNDAFLFEPIPFEEFLENFYLSIKDKFLTIYRTIFLASVEGKPAGFIYGYGIDDKYAYIAKTLAVHPEFRHLFIGLALIYKLYEKGKEYGYDAFIHAFVRESGSTYLFSRKFGKIHRIYSLYEKDIRKIF</sequence>
<gene>
    <name evidence="2" type="ORF">ENV67_06700</name>
</gene>
<dbReference type="GO" id="GO:0016747">
    <property type="term" value="F:acyltransferase activity, transferring groups other than amino-acyl groups"/>
    <property type="evidence" value="ECO:0007669"/>
    <property type="project" value="InterPro"/>
</dbReference>
<dbReference type="AlphaFoldDB" id="A0A7C4UGQ3"/>
<evidence type="ECO:0000259" key="1">
    <source>
        <dbReference type="PROSITE" id="PS51186"/>
    </source>
</evidence>
<dbReference type="Pfam" id="PF00583">
    <property type="entry name" value="Acetyltransf_1"/>
    <property type="match status" value="1"/>
</dbReference>
<dbReference type="EMBL" id="DTHG01000083">
    <property type="protein sequence ID" value="HGW92210.1"/>
    <property type="molecule type" value="Genomic_DNA"/>
</dbReference>
<dbReference type="Gene3D" id="3.40.630.30">
    <property type="match status" value="1"/>
</dbReference>
<proteinExistence type="predicted"/>
<accession>A0A7C4UGQ3</accession>
<organism evidence="2">
    <name type="scientific">candidate division WOR-3 bacterium</name>
    <dbReference type="NCBI Taxonomy" id="2052148"/>
    <lineage>
        <taxon>Bacteria</taxon>
        <taxon>Bacteria division WOR-3</taxon>
    </lineage>
</organism>
<dbReference type="PROSITE" id="PS51186">
    <property type="entry name" value="GNAT"/>
    <property type="match status" value="1"/>
</dbReference>
<name>A0A7C4UGQ3_UNCW3</name>
<dbReference type="CDD" id="cd04301">
    <property type="entry name" value="NAT_SF"/>
    <property type="match status" value="1"/>
</dbReference>
<protein>
    <submittedName>
        <fullName evidence="2">N-acetyltransferase</fullName>
    </submittedName>
</protein>